<dbReference type="InterPro" id="IPR029063">
    <property type="entry name" value="SAM-dependent_MTases_sf"/>
</dbReference>
<dbReference type="Gene3D" id="3.40.50.150">
    <property type="entry name" value="Vaccinia Virus protein VP39"/>
    <property type="match status" value="1"/>
</dbReference>
<proteinExistence type="predicted"/>
<dbReference type="SUPFAM" id="SSF53335">
    <property type="entry name" value="S-adenosyl-L-methionine-dependent methyltransferases"/>
    <property type="match status" value="1"/>
</dbReference>
<name>A0ABX0JWA0_9PROT</name>
<evidence type="ECO:0000259" key="1">
    <source>
        <dbReference type="Pfam" id="PF05050"/>
    </source>
</evidence>
<dbReference type="EMBL" id="WOSY01000001">
    <property type="protein sequence ID" value="NHN87132.1"/>
    <property type="molecule type" value="Genomic_DNA"/>
</dbReference>
<dbReference type="PANTHER" id="PTHR34203">
    <property type="entry name" value="METHYLTRANSFERASE, FKBM FAMILY PROTEIN"/>
    <property type="match status" value="1"/>
</dbReference>
<dbReference type="NCBIfam" id="TIGR01444">
    <property type="entry name" value="fkbM_fam"/>
    <property type="match status" value="1"/>
</dbReference>
<dbReference type="Pfam" id="PF05050">
    <property type="entry name" value="Methyltransf_21"/>
    <property type="match status" value="1"/>
</dbReference>
<gene>
    <name evidence="2" type="ORF">GOB81_00570</name>
</gene>
<dbReference type="InterPro" id="IPR006342">
    <property type="entry name" value="FkbM_mtfrase"/>
</dbReference>
<dbReference type="InterPro" id="IPR052514">
    <property type="entry name" value="SAM-dependent_MTase"/>
</dbReference>
<keyword evidence="2" id="KW-0489">Methyltransferase</keyword>
<dbReference type="Proteomes" id="UP000631653">
    <property type="component" value="Unassembled WGS sequence"/>
</dbReference>
<dbReference type="PANTHER" id="PTHR34203:SF15">
    <property type="entry name" value="SLL1173 PROTEIN"/>
    <property type="match status" value="1"/>
</dbReference>
<dbReference type="GO" id="GO:0008168">
    <property type="term" value="F:methyltransferase activity"/>
    <property type="evidence" value="ECO:0007669"/>
    <property type="project" value="UniProtKB-KW"/>
</dbReference>
<feature type="domain" description="Methyltransferase FkbM" evidence="1">
    <location>
        <begin position="72"/>
        <end position="236"/>
    </location>
</feature>
<reference evidence="2 3" key="1">
    <citation type="journal article" date="2020" name="Int. J. Syst. Evol. Microbiol.">
        <title>Novel acetic acid bacteria from cider fermentations: Acetobacter conturbans sp. nov. and Acetobacter fallax sp. nov.</title>
        <authorList>
            <person name="Sombolestani A.S."/>
            <person name="Cleenwerck I."/>
            <person name="Cnockaert M."/>
            <person name="Borremans W."/>
            <person name="Wieme A.D."/>
            <person name="De Vuyst L."/>
            <person name="Vandamme P."/>
        </authorList>
    </citation>
    <scope>NUCLEOTIDE SEQUENCE [LARGE SCALE GENOMIC DNA]</scope>
    <source>
        <strain evidence="2 3">LMG 1627</strain>
    </source>
</reference>
<dbReference type="GO" id="GO:0032259">
    <property type="term" value="P:methylation"/>
    <property type="evidence" value="ECO:0007669"/>
    <property type="project" value="UniProtKB-KW"/>
</dbReference>
<protein>
    <submittedName>
        <fullName evidence="2">FkbM family methyltransferase</fullName>
    </submittedName>
</protein>
<keyword evidence="3" id="KW-1185">Reference proteome</keyword>
<evidence type="ECO:0000313" key="2">
    <source>
        <dbReference type="EMBL" id="NHN87132.1"/>
    </source>
</evidence>
<comment type="caution">
    <text evidence="2">The sequence shown here is derived from an EMBL/GenBank/DDBJ whole genome shotgun (WGS) entry which is preliminary data.</text>
</comment>
<sequence>MSSRKSAFILTNTDHGTMIVNRYDYHANNGQYYGVGYNLLERGSFDKVDVILLKQILDFRREQHGDGVIAIDGGANIGVHTLEWARHMNGWGYVISVEAQERIFYALAGNVALNNCFNARVINAALSDSEGSISIPVPDYRAPASFGSLELKESDHNEDIGQPVDYRAEALTDVASLTIDSFGLPRLDLIKIDVEGMEIEVLEGARESLRTLRPVIFIEYIKVGKETLTSYFAGIDYIVMEAGINIIAVHKDDPLAEILSNIAKK</sequence>
<organism evidence="2 3">
    <name type="scientific">Acetobacter conturbans</name>
    <dbReference type="NCBI Taxonomy" id="1737472"/>
    <lineage>
        <taxon>Bacteria</taxon>
        <taxon>Pseudomonadati</taxon>
        <taxon>Pseudomonadota</taxon>
        <taxon>Alphaproteobacteria</taxon>
        <taxon>Acetobacterales</taxon>
        <taxon>Acetobacteraceae</taxon>
        <taxon>Acetobacter</taxon>
    </lineage>
</organism>
<accession>A0ABX0JWA0</accession>
<keyword evidence="2" id="KW-0808">Transferase</keyword>
<evidence type="ECO:0000313" key="3">
    <source>
        <dbReference type="Proteomes" id="UP000631653"/>
    </source>
</evidence>